<proteinExistence type="predicted"/>
<evidence type="ECO:0000313" key="1">
    <source>
        <dbReference type="EMBL" id="TJZ75574.1"/>
    </source>
</evidence>
<protein>
    <submittedName>
        <fullName evidence="1">Uncharacterized protein</fullName>
    </submittedName>
</protein>
<evidence type="ECO:0000313" key="2">
    <source>
        <dbReference type="Proteomes" id="UP000310016"/>
    </source>
</evidence>
<keyword evidence="2" id="KW-1185">Reference proteome</keyword>
<dbReference type="AlphaFoldDB" id="A0A4U0QHZ3"/>
<gene>
    <name evidence="1" type="ORF">FAZ21_06565</name>
</gene>
<dbReference type="OrthoDB" id="9946075at2"/>
<sequence>MQVPVYYGMSDIDSAADELKNHGLLVVETTRTHAKQLYKDLCTRLDIDLGNEGSPSIIHASISVDDGGWTDFYVYWPTIEYRIGAIENVVRSAVRQAIAAGNPAKIMATVHYDFLPTEDE</sequence>
<name>A0A4U0QHZ3_9NEIS</name>
<dbReference type="Proteomes" id="UP000310016">
    <property type="component" value="Unassembled WGS sequence"/>
</dbReference>
<comment type="caution">
    <text evidence="1">The sequence shown here is derived from an EMBL/GenBank/DDBJ whole genome shotgun (WGS) entry which is preliminary data.</text>
</comment>
<reference evidence="1 2" key="1">
    <citation type="submission" date="2019-04" db="EMBL/GenBank/DDBJ databases">
        <title>Chitiniphilus eburnea sp. nov., a novel chitinolytic bacterium isolated from aquaculture sludge.</title>
        <authorList>
            <person name="Sheng M."/>
        </authorList>
    </citation>
    <scope>NUCLEOTIDE SEQUENCE [LARGE SCALE GENOMIC DNA]</scope>
    <source>
        <strain evidence="1 2">HX-2-15</strain>
    </source>
</reference>
<organism evidence="1 2">
    <name type="scientific">Chitiniphilus eburneus</name>
    <dbReference type="NCBI Taxonomy" id="2571148"/>
    <lineage>
        <taxon>Bacteria</taxon>
        <taxon>Pseudomonadati</taxon>
        <taxon>Pseudomonadota</taxon>
        <taxon>Betaproteobacteria</taxon>
        <taxon>Neisseriales</taxon>
        <taxon>Chitinibacteraceae</taxon>
        <taxon>Chitiniphilus</taxon>
    </lineage>
</organism>
<dbReference type="RefSeq" id="WP_136772487.1">
    <property type="nucleotide sequence ID" value="NZ_SUMF01000004.1"/>
</dbReference>
<dbReference type="EMBL" id="SUMF01000004">
    <property type="protein sequence ID" value="TJZ75574.1"/>
    <property type="molecule type" value="Genomic_DNA"/>
</dbReference>
<accession>A0A4U0QHZ3</accession>